<protein>
    <submittedName>
        <fullName evidence="1">Uncharacterized protein</fullName>
    </submittedName>
</protein>
<accession>A0A955RJV3</accession>
<evidence type="ECO:0000313" key="1">
    <source>
        <dbReference type="EMBL" id="MCA9383864.1"/>
    </source>
</evidence>
<dbReference type="Proteomes" id="UP000783287">
    <property type="component" value="Unassembled WGS sequence"/>
</dbReference>
<gene>
    <name evidence="1" type="ORF">KC909_05880</name>
</gene>
<comment type="caution">
    <text evidence="1">The sequence shown here is derived from an EMBL/GenBank/DDBJ whole genome shotgun (WGS) entry which is preliminary data.</text>
</comment>
<reference evidence="1" key="1">
    <citation type="submission" date="2020-04" db="EMBL/GenBank/DDBJ databases">
        <authorList>
            <person name="Zhang T."/>
        </authorList>
    </citation>
    <scope>NUCLEOTIDE SEQUENCE</scope>
    <source>
        <strain evidence="1">HKST-UBA14</strain>
    </source>
</reference>
<reference evidence="1" key="2">
    <citation type="journal article" date="2021" name="Microbiome">
        <title>Successional dynamics and alternative stable states in a saline activated sludge microbial community over 9 years.</title>
        <authorList>
            <person name="Wang Y."/>
            <person name="Ye J."/>
            <person name="Ju F."/>
            <person name="Liu L."/>
            <person name="Boyd J.A."/>
            <person name="Deng Y."/>
            <person name="Parks D.H."/>
            <person name="Jiang X."/>
            <person name="Yin X."/>
            <person name="Woodcroft B.J."/>
            <person name="Tyson G.W."/>
            <person name="Hugenholtz P."/>
            <person name="Polz M.F."/>
            <person name="Zhang T."/>
        </authorList>
    </citation>
    <scope>NUCLEOTIDE SEQUENCE</scope>
    <source>
        <strain evidence="1">HKST-UBA14</strain>
    </source>
</reference>
<sequence length="361" mass="41323">MNKIQEKNMADTKFNVGNSQAQKDFDAYLDTKYGNDSEALPLTSSYASVQDVFGPKEVPSLRNDTEFTPPLTSIDDLWGEQTIDKVSVDKEQNFNRALDISLRELVRFPHKDDSYSLNNVYIENSRGVREYIVKALRDDSLYGESVERFIQNIKNIHVVASANNVYGIVGEGQVGLGEEYRGVFHEYSQLMNHRYNEARRACDVAMDYGDAYKTRFDESKSGFRYFYLPGIPRDGLSKDYSEGGALGSYTYYYPSTEFIVDYFKQAQMIGNEIQEFINSSNQTEDILDAVDLIARQYQYLAIARPFMQINNSIFMNLVNAQIKFLGLEGVPHDNLDTIAQRLGPDSFSRFFTDFVLKNQHI</sequence>
<dbReference type="EMBL" id="JAGQLK010000156">
    <property type="protein sequence ID" value="MCA9383864.1"/>
    <property type="molecule type" value="Genomic_DNA"/>
</dbReference>
<proteinExistence type="predicted"/>
<organism evidence="1 2">
    <name type="scientific">Candidatus Dojkabacteria bacterium</name>
    <dbReference type="NCBI Taxonomy" id="2099670"/>
    <lineage>
        <taxon>Bacteria</taxon>
        <taxon>Candidatus Dojkabacteria</taxon>
    </lineage>
</organism>
<name>A0A955RJV3_9BACT</name>
<dbReference type="AlphaFoldDB" id="A0A955RJV3"/>
<evidence type="ECO:0000313" key="2">
    <source>
        <dbReference type="Proteomes" id="UP000783287"/>
    </source>
</evidence>